<keyword evidence="1" id="KW-1133">Transmembrane helix</keyword>
<feature type="transmembrane region" description="Helical" evidence="1">
    <location>
        <begin position="90"/>
        <end position="111"/>
    </location>
</feature>
<dbReference type="SUPFAM" id="SSF53167">
    <property type="entry name" value="Purine and uridine phosphorylases"/>
    <property type="match status" value="1"/>
</dbReference>
<organism evidence="2 3">
    <name type="scientific">Dactylonectria estremocensis</name>
    <dbReference type="NCBI Taxonomy" id="1079267"/>
    <lineage>
        <taxon>Eukaryota</taxon>
        <taxon>Fungi</taxon>
        <taxon>Dikarya</taxon>
        <taxon>Ascomycota</taxon>
        <taxon>Pezizomycotina</taxon>
        <taxon>Sordariomycetes</taxon>
        <taxon>Hypocreomycetidae</taxon>
        <taxon>Hypocreales</taxon>
        <taxon>Nectriaceae</taxon>
        <taxon>Dactylonectria</taxon>
    </lineage>
</organism>
<dbReference type="Proteomes" id="UP000717696">
    <property type="component" value="Unassembled WGS sequence"/>
</dbReference>
<dbReference type="GO" id="GO:0003824">
    <property type="term" value="F:catalytic activity"/>
    <property type="evidence" value="ECO:0007669"/>
    <property type="project" value="InterPro"/>
</dbReference>
<keyword evidence="1" id="KW-0472">Membrane</keyword>
<dbReference type="PANTHER" id="PTHR46082:SF11">
    <property type="entry name" value="AAA+ ATPASE DOMAIN-CONTAINING PROTEIN-RELATED"/>
    <property type="match status" value="1"/>
</dbReference>
<dbReference type="AlphaFoldDB" id="A0A9P9IQY8"/>
<evidence type="ECO:0000256" key="1">
    <source>
        <dbReference type="SAM" id="Phobius"/>
    </source>
</evidence>
<dbReference type="InterPro" id="IPR035994">
    <property type="entry name" value="Nucleoside_phosphorylase_sf"/>
</dbReference>
<keyword evidence="3" id="KW-1185">Reference proteome</keyword>
<accession>A0A9P9IQY8</accession>
<comment type="caution">
    <text evidence="2">The sequence shown here is derived from an EMBL/GenBank/DDBJ whole genome shotgun (WGS) entry which is preliminary data.</text>
</comment>
<evidence type="ECO:0000313" key="3">
    <source>
        <dbReference type="Proteomes" id="UP000717696"/>
    </source>
</evidence>
<evidence type="ECO:0000313" key="2">
    <source>
        <dbReference type="EMBL" id="KAH7128000.1"/>
    </source>
</evidence>
<dbReference type="Gene3D" id="3.40.50.1580">
    <property type="entry name" value="Nucleoside phosphorylase domain"/>
    <property type="match status" value="1"/>
</dbReference>
<proteinExistence type="predicted"/>
<protein>
    <submittedName>
        <fullName evidence="2">Uncharacterized protein</fullName>
    </submittedName>
</protein>
<dbReference type="EMBL" id="JAGMUU010000022">
    <property type="protein sequence ID" value="KAH7128000.1"/>
    <property type="molecule type" value="Genomic_DNA"/>
</dbReference>
<dbReference type="GO" id="GO:0009116">
    <property type="term" value="P:nucleoside metabolic process"/>
    <property type="evidence" value="ECO:0007669"/>
    <property type="project" value="InterPro"/>
</dbReference>
<gene>
    <name evidence="2" type="ORF">B0J13DRAFT_530678</name>
</gene>
<dbReference type="PANTHER" id="PTHR46082">
    <property type="entry name" value="ATP/GTP-BINDING PROTEIN-RELATED"/>
    <property type="match status" value="1"/>
</dbReference>
<dbReference type="InterPro" id="IPR053137">
    <property type="entry name" value="NLR-like"/>
</dbReference>
<sequence>MFLLSLTDRTRSITVFMVSETVSKQRNHADYTIGWICALPKEQTAAMAMLDERDLPRPPKDPITYTLGSVGKHNVVIACLPKGQMGNNLAATLGAWVVSTFPSLKFGLLVVRRVIRRDSRR</sequence>
<name>A0A9P9IQY8_9HYPO</name>
<keyword evidence="1" id="KW-0812">Transmembrane</keyword>
<reference evidence="2" key="1">
    <citation type="journal article" date="2021" name="Nat. Commun.">
        <title>Genetic determinants of endophytism in the Arabidopsis root mycobiome.</title>
        <authorList>
            <person name="Mesny F."/>
            <person name="Miyauchi S."/>
            <person name="Thiergart T."/>
            <person name="Pickel B."/>
            <person name="Atanasova L."/>
            <person name="Karlsson M."/>
            <person name="Huettel B."/>
            <person name="Barry K.W."/>
            <person name="Haridas S."/>
            <person name="Chen C."/>
            <person name="Bauer D."/>
            <person name="Andreopoulos W."/>
            <person name="Pangilinan J."/>
            <person name="LaButti K."/>
            <person name="Riley R."/>
            <person name="Lipzen A."/>
            <person name="Clum A."/>
            <person name="Drula E."/>
            <person name="Henrissat B."/>
            <person name="Kohler A."/>
            <person name="Grigoriev I.V."/>
            <person name="Martin F.M."/>
            <person name="Hacquard S."/>
        </authorList>
    </citation>
    <scope>NUCLEOTIDE SEQUENCE</scope>
    <source>
        <strain evidence="2">MPI-CAGE-AT-0021</strain>
    </source>
</reference>
<dbReference type="OrthoDB" id="20872at2759"/>